<comment type="caution">
    <text evidence="1">The sequence shown here is derived from an EMBL/GenBank/DDBJ whole genome shotgun (WGS) entry which is preliminary data.</text>
</comment>
<dbReference type="SUPFAM" id="SSF56784">
    <property type="entry name" value="HAD-like"/>
    <property type="match status" value="1"/>
</dbReference>
<dbReference type="InterPro" id="IPR036412">
    <property type="entry name" value="HAD-like_sf"/>
</dbReference>
<sequence length="273" mass="29104">MNTIVATDLDGTVIFSPRTGGDGADLISVDEYRGRSCGAMTAQGHRAWERLARTGALVPVTTRTSAQYQRIRLPGPAPRLALVCNGARLLVDGDPDPAWDRRVRRATAASAAPFGTVWAHVASWAQAHPFTDVKSAEDFFVYAVAAEPAPWLSAVAAEAGRWAEPRGWRVSLQGRKLYLVPTVLDKAWAVAGVAERLAADRVVAGGDSLLDEGMLLAADRAVRPAHGELHTAGFRAPHCHTTATSGAAAGAEISAWYLSQLDDGKHSHPKEML</sequence>
<dbReference type="EMBL" id="BONJ01000030">
    <property type="protein sequence ID" value="GIG17186.1"/>
    <property type="molecule type" value="Genomic_DNA"/>
</dbReference>
<dbReference type="Gene3D" id="3.40.50.1000">
    <property type="entry name" value="HAD superfamily/HAD-like"/>
    <property type="match status" value="1"/>
</dbReference>
<evidence type="ECO:0008006" key="3">
    <source>
        <dbReference type="Google" id="ProtNLM"/>
    </source>
</evidence>
<proteinExistence type="predicted"/>
<reference evidence="1" key="1">
    <citation type="submission" date="2021-01" db="EMBL/GenBank/DDBJ databases">
        <title>Whole genome shotgun sequence of Catellatospora methionotrophica NBRC 14553.</title>
        <authorList>
            <person name="Komaki H."/>
            <person name="Tamura T."/>
        </authorList>
    </citation>
    <scope>NUCLEOTIDE SEQUENCE</scope>
    <source>
        <strain evidence="1">NBRC 14553</strain>
    </source>
</reference>
<accession>A0A8J3PJ95</accession>
<name>A0A8J3PJ95_9ACTN</name>
<organism evidence="1 2">
    <name type="scientific">Catellatospora methionotrophica</name>
    <dbReference type="NCBI Taxonomy" id="121620"/>
    <lineage>
        <taxon>Bacteria</taxon>
        <taxon>Bacillati</taxon>
        <taxon>Actinomycetota</taxon>
        <taxon>Actinomycetes</taxon>
        <taxon>Micromonosporales</taxon>
        <taxon>Micromonosporaceae</taxon>
        <taxon>Catellatospora</taxon>
    </lineage>
</organism>
<protein>
    <recommendedName>
        <fullName evidence="3">HAD family hydrolase</fullName>
    </recommendedName>
</protein>
<keyword evidence="2" id="KW-1185">Reference proteome</keyword>
<evidence type="ECO:0000313" key="2">
    <source>
        <dbReference type="Proteomes" id="UP000660339"/>
    </source>
</evidence>
<gene>
    <name evidence="1" type="ORF">Cme02nite_55180</name>
</gene>
<dbReference type="AlphaFoldDB" id="A0A8J3PJ95"/>
<dbReference type="InterPro" id="IPR023214">
    <property type="entry name" value="HAD_sf"/>
</dbReference>
<evidence type="ECO:0000313" key="1">
    <source>
        <dbReference type="EMBL" id="GIG17186.1"/>
    </source>
</evidence>
<dbReference type="RefSeq" id="WP_166380880.1">
    <property type="nucleotide sequence ID" value="NZ_BAAATT010000030.1"/>
</dbReference>
<dbReference type="Proteomes" id="UP000660339">
    <property type="component" value="Unassembled WGS sequence"/>
</dbReference>